<dbReference type="RefSeq" id="WP_290247694.1">
    <property type="nucleotide sequence ID" value="NZ_JAUFQT010000001.1"/>
</dbReference>
<feature type="signal peptide" evidence="1">
    <location>
        <begin position="1"/>
        <end position="19"/>
    </location>
</feature>
<keyword evidence="4" id="KW-1185">Reference proteome</keyword>
<name>A0ABV5J8E1_9BACT</name>
<feature type="chain" id="PRO_5045061081" description="SPOR domain-containing protein" evidence="1">
    <location>
        <begin position="20"/>
        <end position="179"/>
    </location>
</feature>
<dbReference type="InterPro" id="IPR007730">
    <property type="entry name" value="SPOR-like_dom"/>
</dbReference>
<evidence type="ECO:0000259" key="2">
    <source>
        <dbReference type="PROSITE" id="PS51724"/>
    </source>
</evidence>
<dbReference type="EMBL" id="JBHMEW010000061">
    <property type="protein sequence ID" value="MFB9212440.1"/>
    <property type="molecule type" value="Genomic_DNA"/>
</dbReference>
<sequence length="179" mass="20457">MTKQVFFSFLTLLFLASCAGTGKMSRSAASYNNYSEDLSSYRPSFPEIPQARAIPEEVPVSAGSGTPVDKDLEFALEKFTQENASKDYFNGFTILVYSGVDREHAFDTRNQLYSSLSSNFKAEMEYQQPRYLVKVGRFLNRIEAQALFHSIKKEFPSARIIQQRFERQKGDQEGEEEEI</sequence>
<dbReference type="Proteomes" id="UP001589654">
    <property type="component" value="Unassembled WGS sequence"/>
</dbReference>
<evidence type="ECO:0000313" key="3">
    <source>
        <dbReference type="EMBL" id="MFB9212440.1"/>
    </source>
</evidence>
<evidence type="ECO:0000256" key="1">
    <source>
        <dbReference type="SAM" id="SignalP"/>
    </source>
</evidence>
<keyword evidence="1" id="KW-0732">Signal</keyword>
<dbReference type="PROSITE" id="PS51257">
    <property type="entry name" value="PROKAR_LIPOPROTEIN"/>
    <property type="match status" value="1"/>
</dbReference>
<accession>A0ABV5J8E1</accession>
<protein>
    <recommendedName>
        <fullName evidence="2">SPOR domain-containing protein</fullName>
    </recommendedName>
</protein>
<organism evidence="3 4">
    <name type="scientific">Echinicola jeungdonensis</name>
    <dbReference type="NCBI Taxonomy" id="709343"/>
    <lineage>
        <taxon>Bacteria</taxon>
        <taxon>Pseudomonadati</taxon>
        <taxon>Bacteroidota</taxon>
        <taxon>Cytophagia</taxon>
        <taxon>Cytophagales</taxon>
        <taxon>Cyclobacteriaceae</taxon>
        <taxon>Echinicola</taxon>
    </lineage>
</organism>
<dbReference type="PROSITE" id="PS51724">
    <property type="entry name" value="SPOR"/>
    <property type="match status" value="1"/>
</dbReference>
<proteinExistence type="predicted"/>
<feature type="domain" description="SPOR" evidence="2">
    <location>
        <begin position="86"/>
        <end position="164"/>
    </location>
</feature>
<reference evidence="3 4" key="1">
    <citation type="submission" date="2024-09" db="EMBL/GenBank/DDBJ databases">
        <authorList>
            <person name="Sun Q."/>
            <person name="Mori K."/>
        </authorList>
    </citation>
    <scope>NUCLEOTIDE SEQUENCE [LARGE SCALE GENOMIC DNA]</scope>
    <source>
        <strain evidence="3 4">CECT 7682</strain>
    </source>
</reference>
<comment type="caution">
    <text evidence="3">The sequence shown here is derived from an EMBL/GenBank/DDBJ whole genome shotgun (WGS) entry which is preliminary data.</text>
</comment>
<gene>
    <name evidence="3" type="ORF">ACFFUR_11540</name>
</gene>
<evidence type="ECO:0000313" key="4">
    <source>
        <dbReference type="Proteomes" id="UP001589654"/>
    </source>
</evidence>